<dbReference type="AlphaFoldDB" id="A0A927HFR8"/>
<name>A0A927HFR8_9RHOB</name>
<evidence type="ECO:0008006" key="4">
    <source>
        <dbReference type="Google" id="ProtNLM"/>
    </source>
</evidence>
<keyword evidence="3" id="KW-1185">Reference proteome</keyword>
<feature type="transmembrane region" description="Helical" evidence="1">
    <location>
        <begin position="294"/>
        <end position="323"/>
    </location>
</feature>
<dbReference type="Proteomes" id="UP000635142">
    <property type="component" value="Unassembled WGS sequence"/>
</dbReference>
<feature type="transmembrane region" description="Helical" evidence="1">
    <location>
        <begin position="55"/>
        <end position="76"/>
    </location>
</feature>
<feature type="transmembrane region" description="Helical" evidence="1">
    <location>
        <begin position="262"/>
        <end position="282"/>
    </location>
</feature>
<feature type="transmembrane region" description="Helical" evidence="1">
    <location>
        <begin position="82"/>
        <end position="103"/>
    </location>
</feature>
<feature type="transmembrane region" description="Helical" evidence="1">
    <location>
        <begin position="115"/>
        <end position="133"/>
    </location>
</feature>
<dbReference type="RefSeq" id="WP_191076206.1">
    <property type="nucleotide sequence ID" value="NZ_JACTAG010000002.1"/>
</dbReference>
<accession>A0A927HFR8</accession>
<evidence type="ECO:0000313" key="3">
    <source>
        <dbReference type="Proteomes" id="UP000635142"/>
    </source>
</evidence>
<keyword evidence="1" id="KW-0812">Transmembrane</keyword>
<dbReference type="EMBL" id="JACTAG010000002">
    <property type="protein sequence ID" value="MBD3665216.1"/>
    <property type="molecule type" value="Genomic_DNA"/>
</dbReference>
<feature type="transmembrane region" description="Helical" evidence="1">
    <location>
        <begin position="139"/>
        <end position="158"/>
    </location>
</feature>
<feature type="transmembrane region" description="Helical" evidence="1">
    <location>
        <begin position="165"/>
        <end position="184"/>
    </location>
</feature>
<keyword evidence="1" id="KW-0472">Membrane</keyword>
<organism evidence="2 3">
    <name type="scientific">Sulfitobacter aestuariivivens</name>
    <dbReference type="NCBI Taxonomy" id="2766981"/>
    <lineage>
        <taxon>Bacteria</taxon>
        <taxon>Pseudomonadati</taxon>
        <taxon>Pseudomonadota</taxon>
        <taxon>Alphaproteobacteria</taxon>
        <taxon>Rhodobacterales</taxon>
        <taxon>Roseobacteraceae</taxon>
        <taxon>Sulfitobacter</taxon>
    </lineage>
</organism>
<feature type="transmembrane region" description="Helical" evidence="1">
    <location>
        <begin position="236"/>
        <end position="256"/>
    </location>
</feature>
<feature type="transmembrane region" description="Helical" evidence="1">
    <location>
        <begin position="204"/>
        <end position="224"/>
    </location>
</feature>
<gene>
    <name evidence="2" type="ORF">H9Q16_14875</name>
</gene>
<proteinExistence type="predicted"/>
<sequence>MSLDLDDIRAAVTAGTITEAQAAGVVALADARAKGRAVIGDMDEPFELFHGFNEVFIVLGLGVLFAGWTGILAFVLTLQMKALAFAVLGFVGMAAVALLARYFTLKRRMNGPSSALAAIFAFCSAQIGFGIGLGLSGEVFLTSGLAAASGSLGMLIYWIAFRVPFALAVVALGALGSSFCFIAWSGDILSSPREFFLLSSSGLYGWATIGVGILALITAMYFDLSDPHRVTRRATNAFWLHIVAAPTIVNTIAASLVFNVNWFSLSLLVLFMVLLTLFAIVIDRRSFLIAASGYIAALCYSIAPGVFFVGSFVLGSCLILLGAQWEVIRGGLMHRLPDFRGKDRLPPWRAAENLWQTTANG</sequence>
<evidence type="ECO:0000256" key="1">
    <source>
        <dbReference type="SAM" id="Phobius"/>
    </source>
</evidence>
<comment type="caution">
    <text evidence="2">The sequence shown here is derived from an EMBL/GenBank/DDBJ whole genome shotgun (WGS) entry which is preliminary data.</text>
</comment>
<protein>
    <recommendedName>
        <fullName evidence="4">DUF2157 domain-containing protein</fullName>
    </recommendedName>
</protein>
<reference evidence="2" key="1">
    <citation type="submission" date="2020-08" db="EMBL/GenBank/DDBJ databases">
        <title>Sulfitobacter aestuariivivens sp. nov., isolated from a tidal flat.</title>
        <authorList>
            <person name="Park S."/>
            <person name="Yoon J.-H."/>
        </authorList>
    </citation>
    <scope>NUCLEOTIDE SEQUENCE</scope>
    <source>
        <strain evidence="2">TSTF-M16</strain>
    </source>
</reference>
<keyword evidence="1" id="KW-1133">Transmembrane helix</keyword>
<evidence type="ECO:0000313" key="2">
    <source>
        <dbReference type="EMBL" id="MBD3665216.1"/>
    </source>
</evidence>